<dbReference type="AlphaFoldDB" id="A0A2H3CP48"/>
<evidence type="ECO:0000313" key="2">
    <source>
        <dbReference type="Proteomes" id="UP000217790"/>
    </source>
</evidence>
<protein>
    <submittedName>
        <fullName evidence="1">Uncharacterized protein</fullName>
    </submittedName>
</protein>
<organism evidence="1 2">
    <name type="scientific">Armillaria gallica</name>
    <name type="common">Bulbous honey fungus</name>
    <name type="synonym">Armillaria bulbosa</name>
    <dbReference type="NCBI Taxonomy" id="47427"/>
    <lineage>
        <taxon>Eukaryota</taxon>
        <taxon>Fungi</taxon>
        <taxon>Dikarya</taxon>
        <taxon>Basidiomycota</taxon>
        <taxon>Agaricomycotina</taxon>
        <taxon>Agaricomycetes</taxon>
        <taxon>Agaricomycetidae</taxon>
        <taxon>Agaricales</taxon>
        <taxon>Marasmiineae</taxon>
        <taxon>Physalacriaceae</taxon>
        <taxon>Armillaria</taxon>
    </lineage>
</organism>
<dbReference type="EMBL" id="KZ293751">
    <property type="protein sequence ID" value="PBK80168.1"/>
    <property type="molecule type" value="Genomic_DNA"/>
</dbReference>
<dbReference type="OrthoDB" id="2634326at2759"/>
<accession>A0A2H3CP48</accession>
<reference evidence="2" key="1">
    <citation type="journal article" date="2017" name="Nat. Ecol. Evol.">
        <title>Genome expansion and lineage-specific genetic innovations in the forest pathogenic fungi Armillaria.</title>
        <authorList>
            <person name="Sipos G."/>
            <person name="Prasanna A.N."/>
            <person name="Walter M.C."/>
            <person name="O'Connor E."/>
            <person name="Balint B."/>
            <person name="Krizsan K."/>
            <person name="Kiss B."/>
            <person name="Hess J."/>
            <person name="Varga T."/>
            <person name="Slot J."/>
            <person name="Riley R."/>
            <person name="Boka B."/>
            <person name="Rigling D."/>
            <person name="Barry K."/>
            <person name="Lee J."/>
            <person name="Mihaltcheva S."/>
            <person name="LaButti K."/>
            <person name="Lipzen A."/>
            <person name="Waldron R."/>
            <person name="Moloney N.M."/>
            <person name="Sperisen C."/>
            <person name="Kredics L."/>
            <person name="Vagvoelgyi C."/>
            <person name="Patrignani A."/>
            <person name="Fitzpatrick D."/>
            <person name="Nagy I."/>
            <person name="Doyle S."/>
            <person name="Anderson J.B."/>
            <person name="Grigoriev I.V."/>
            <person name="Gueldener U."/>
            <person name="Muensterkoetter M."/>
            <person name="Nagy L.G."/>
        </authorList>
    </citation>
    <scope>NUCLEOTIDE SEQUENCE [LARGE SCALE GENOMIC DNA]</scope>
    <source>
        <strain evidence="2">Ar21-2</strain>
    </source>
</reference>
<gene>
    <name evidence="1" type="ORF">ARMGADRAFT_1092468</name>
</gene>
<name>A0A2H3CP48_ARMGA</name>
<dbReference type="Proteomes" id="UP000217790">
    <property type="component" value="Unassembled WGS sequence"/>
</dbReference>
<sequence length="859" mass="97710">MSSIFTSTNTREPPHAQPRCNSQVVETICNVADEVWRLEQRATATEQAHAKALYDLEEVSKRNLVLYDDVLTWRAVQRTTHIRGQQEIDDLKEEIKALKLEVLLPASQPTYNRLQCGHTSHAPCLKKWFDTVTNEFEEDLEVAEIAVLTLKCMWCNEPVVNAPLQNYLVESAASGLPDAHMVDHHNWSAQWSCWWHLDDNMNVEDLIANATPEEEISQVTGAALGDGESEAGRLSMEPVEFSSESLRSHLDRLLHKSSPGNELQGWDGRCGTLYNQLDDLLITTPNASTIWAPPLGAKRVVKMYKDYRYGDDDLCSWPQILPRHAEFEECDVSCLIRGPGLWNRIQCKAFQLACDQVIQTSLTCRIKDDRHVKVLRSLLQMFLQHVKALPLTFERLRLCVAEMQRVALELRAYIEYHTTFTPRIHSPSSIVWKAKSDLMGAFTTSTLTAQEFHKAGIPVWLLRSVSVVPFTRIDEVVQVQEHDTRLNLRPCPLCLREVYVGPASNEEKNWAIKTFTCSHFSSPNPFFWTPGIPPSVEGVSNVSPSERYKPYKHQGVEHCLLPPLLAAWREALFAVNTSPEHAQVPTAGYAFPRPELFVTVQSIFALLAPPFNPPLLPHQTWQTVLQFDWLLESSSDAPGSGVVNDHEAKRCERASMFLKGCKEEITIVTPSCHDPTWVGKHIPDLDDDDIQAILWELAEVGFRMELMSLDARLYLPTSTSTTDADAHKHLLRLCFPPLNSELAWIVRLKDANQGLGNPIWILRAPYVCTLRWVMCIWPNCPSILRKELCHYDEEQFLQMERHATGFYIDCFFKYFGHVPILPRALVHPPPFEGPTPLRPTLLSNCPGIYTDLTQWEDCE</sequence>
<dbReference type="InParanoid" id="A0A2H3CP48"/>
<proteinExistence type="predicted"/>
<keyword evidence="2" id="KW-1185">Reference proteome</keyword>
<evidence type="ECO:0000313" key="1">
    <source>
        <dbReference type="EMBL" id="PBK80168.1"/>
    </source>
</evidence>